<sequence length="456" mass="48458">MRAVALSLALLLVLSAVAGAVPALPDGESDSVSTSTTPTSLPAESAASIHPSPLTEGPSMQVSASNDTAAGSINVLGIPPGETTRSTLETEYVELGSGLAFSSATTDARLETEAVVERIESAESPEKRQQYLLQELSAVEQQVITLRTRQRQAVGAYGRDELTPRRLLYELALIDAEARELQQRRDRIESLVQSTPGFSISSSRFGNVELELNTLTGPVRGHAASVLNGEADSARFFVQSGEDSVVLGVIRGGTYVRESYRGALRVGEDGSFSLADAMNATEVAYPTITELRLRDDIVGNPDSDSTRVTIEHERGRLVAFVDSGSRRVFKEHQYRPIDQVTTTSSTSAIKDGLELTAHRTYPGGPVRLQLNATSDDEPVDARITVGPAGGRSSVVGETGEDGSLWTLAPGSTYQVTAIDGSSVVVLSVEPTRTPFVYGGVNESSGEEGMETITPTE</sequence>
<dbReference type="InterPro" id="IPR055520">
    <property type="entry name" value="DUF7094"/>
</dbReference>
<proteinExistence type="predicted"/>
<feature type="domain" description="Fibronectin-III type-like" evidence="2">
    <location>
        <begin position="346"/>
        <end position="425"/>
    </location>
</feature>
<feature type="domain" description="DUF7094" evidence="3">
    <location>
        <begin position="236"/>
        <end position="340"/>
    </location>
</feature>
<reference evidence="5 6" key="1">
    <citation type="journal article" date="2019" name="Int. J. Syst. Evol. Microbiol.">
        <title>The Global Catalogue of Microorganisms (GCM) 10K type strain sequencing project: providing services to taxonomists for standard genome sequencing and annotation.</title>
        <authorList>
            <consortium name="The Broad Institute Genomics Platform"/>
            <consortium name="The Broad Institute Genome Sequencing Center for Infectious Disease"/>
            <person name="Wu L."/>
            <person name="Ma J."/>
        </authorList>
    </citation>
    <scope>NUCLEOTIDE SEQUENCE [LARGE SCALE GENOMIC DNA]</scope>
    <source>
        <strain evidence="5 6">CGMCC 1.12121</strain>
    </source>
</reference>
<feature type="compositionally biased region" description="Low complexity" evidence="1">
    <location>
        <begin position="24"/>
        <end position="48"/>
    </location>
</feature>
<evidence type="ECO:0000313" key="5">
    <source>
        <dbReference type="EMBL" id="MFD1598042.1"/>
    </source>
</evidence>
<dbReference type="Pfam" id="PF23379">
    <property type="entry name" value="DUF7096"/>
    <property type="match status" value="1"/>
</dbReference>
<evidence type="ECO:0000259" key="2">
    <source>
        <dbReference type="Pfam" id="PF23374"/>
    </source>
</evidence>
<dbReference type="AlphaFoldDB" id="A0ABD6CLQ1"/>
<feature type="region of interest" description="Disordered" evidence="1">
    <location>
        <begin position="24"/>
        <end position="65"/>
    </location>
</feature>
<dbReference type="InterPro" id="IPR056397">
    <property type="entry name" value="Fn3_arc"/>
</dbReference>
<evidence type="ECO:0000259" key="4">
    <source>
        <dbReference type="Pfam" id="PF23379"/>
    </source>
</evidence>
<dbReference type="Proteomes" id="UP001597085">
    <property type="component" value="Unassembled WGS sequence"/>
</dbReference>
<organism evidence="5 6">
    <name type="scientific">Halobellus rarus</name>
    <dbReference type="NCBI Taxonomy" id="1126237"/>
    <lineage>
        <taxon>Archaea</taxon>
        <taxon>Methanobacteriati</taxon>
        <taxon>Methanobacteriota</taxon>
        <taxon>Stenosarchaea group</taxon>
        <taxon>Halobacteria</taxon>
        <taxon>Halobacteriales</taxon>
        <taxon>Haloferacaceae</taxon>
        <taxon>Halobellus</taxon>
    </lineage>
</organism>
<evidence type="ECO:0000259" key="3">
    <source>
        <dbReference type="Pfam" id="PF23375"/>
    </source>
</evidence>
<dbReference type="EMBL" id="JBHUDK010000003">
    <property type="protein sequence ID" value="MFD1598042.1"/>
    <property type="molecule type" value="Genomic_DNA"/>
</dbReference>
<feature type="region of interest" description="Disordered" evidence="1">
    <location>
        <begin position="437"/>
        <end position="456"/>
    </location>
</feature>
<evidence type="ECO:0000313" key="6">
    <source>
        <dbReference type="Proteomes" id="UP001597085"/>
    </source>
</evidence>
<dbReference type="Pfam" id="PF23375">
    <property type="entry name" value="DUF7094"/>
    <property type="match status" value="1"/>
</dbReference>
<evidence type="ECO:0000256" key="1">
    <source>
        <dbReference type="SAM" id="MobiDB-lite"/>
    </source>
</evidence>
<dbReference type="Pfam" id="PF23374">
    <property type="entry name" value="Fn3_arc"/>
    <property type="match status" value="1"/>
</dbReference>
<comment type="caution">
    <text evidence="5">The sequence shown here is derived from an EMBL/GenBank/DDBJ whole genome shotgun (WGS) entry which is preliminary data.</text>
</comment>
<dbReference type="InterPro" id="IPR055522">
    <property type="entry name" value="DUF7096"/>
</dbReference>
<name>A0ABD6CLQ1_9EURY</name>
<dbReference type="RefSeq" id="WP_256420050.1">
    <property type="nucleotide sequence ID" value="NZ_JANHDI010000001.1"/>
</dbReference>
<protein>
    <submittedName>
        <fullName evidence="5">Uncharacterized protein</fullName>
    </submittedName>
</protein>
<gene>
    <name evidence="5" type="ORF">ACFSBX_03610</name>
</gene>
<feature type="domain" description="DUF7096" evidence="4">
    <location>
        <begin position="2"/>
        <end position="231"/>
    </location>
</feature>
<accession>A0ABD6CLQ1</accession>
<keyword evidence="6" id="KW-1185">Reference proteome</keyword>